<dbReference type="AlphaFoldDB" id="A0A2Z4G6P3"/>
<proteinExistence type="predicted"/>
<protein>
    <recommendedName>
        <fullName evidence="3">RNA polymerase subunit sigma-70</fullName>
    </recommendedName>
</protein>
<organism evidence="1 2">
    <name type="scientific">Arcticibacterium luteifluviistationis</name>
    <dbReference type="NCBI Taxonomy" id="1784714"/>
    <lineage>
        <taxon>Bacteria</taxon>
        <taxon>Pseudomonadati</taxon>
        <taxon>Bacteroidota</taxon>
        <taxon>Cytophagia</taxon>
        <taxon>Cytophagales</taxon>
        <taxon>Leadbetterellaceae</taxon>
        <taxon>Arcticibacterium</taxon>
    </lineage>
</organism>
<dbReference type="RefSeq" id="WP_111369928.1">
    <property type="nucleotide sequence ID" value="NZ_CP029480.1"/>
</dbReference>
<dbReference type="InterPro" id="IPR032580">
    <property type="entry name" value="SatD"/>
</dbReference>
<dbReference type="KEGG" id="als:DJ013_00955"/>
<dbReference type="Pfam" id="PF16264">
    <property type="entry name" value="SatD"/>
    <property type="match status" value="1"/>
</dbReference>
<dbReference type="EMBL" id="CP029480">
    <property type="protein sequence ID" value="AWV96826.1"/>
    <property type="molecule type" value="Genomic_DNA"/>
</dbReference>
<reference evidence="1 2" key="1">
    <citation type="submission" date="2018-05" db="EMBL/GenBank/DDBJ databases">
        <title>Complete genome sequence of Arcticibacterium luteifluviistationis SM1504T, a cytophagaceae bacterium isolated from Arctic surface seawater.</title>
        <authorList>
            <person name="Li Y."/>
            <person name="Qin Q.-L."/>
        </authorList>
    </citation>
    <scope>NUCLEOTIDE SEQUENCE [LARGE SCALE GENOMIC DNA]</scope>
    <source>
        <strain evidence="1 2">SM1504</strain>
    </source>
</reference>
<gene>
    <name evidence="1" type="ORF">DJ013_00955</name>
</gene>
<sequence length="195" mass="22048">MQVLTGDIIDSTKLSNAERKAIAAILESLAQSSKGQYDFFIRGDSFQVMLETDGLTEALKIKYLLKLKTGFSVRISIGIGEVNILEERLSNSDGPAFWLSGQGLDAMKEEKTIISIHTSDDTKNAEWKLHAATLDYLEKTNTLNQMEVHYWLLLDYTQQEIAEEIGIRQSSVNRRIKNSGWNLIENIVSHFNHTL</sequence>
<dbReference type="Gene3D" id="1.10.10.60">
    <property type="entry name" value="Homeodomain-like"/>
    <property type="match status" value="1"/>
</dbReference>
<name>A0A2Z4G6P3_9BACT</name>
<evidence type="ECO:0008006" key="3">
    <source>
        <dbReference type="Google" id="ProtNLM"/>
    </source>
</evidence>
<accession>A0A2Z4G6P3</accession>
<evidence type="ECO:0000313" key="1">
    <source>
        <dbReference type="EMBL" id="AWV96826.1"/>
    </source>
</evidence>
<dbReference type="Proteomes" id="UP000249873">
    <property type="component" value="Chromosome"/>
</dbReference>
<evidence type="ECO:0000313" key="2">
    <source>
        <dbReference type="Proteomes" id="UP000249873"/>
    </source>
</evidence>
<keyword evidence="2" id="KW-1185">Reference proteome</keyword>
<dbReference type="OrthoDB" id="7064118at2"/>